<dbReference type="Gene3D" id="2.40.160.180">
    <property type="entry name" value="Carbohydrate-selective porin OprB"/>
    <property type="match status" value="1"/>
</dbReference>
<dbReference type="GO" id="GO:0016020">
    <property type="term" value="C:membrane"/>
    <property type="evidence" value="ECO:0007669"/>
    <property type="project" value="InterPro"/>
</dbReference>
<evidence type="ECO:0000313" key="4">
    <source>
        <dbReference type="Proteomes" id="UP000463961"/>
    </source>
</evidence>
<dbReference type="InterPro" id="IPR038673">
    <property type="entry name" value="OprB_sf"/>
</dbReference>
<dbReference type="AlphaFoldDB" id="A0A679I7R5"/>
<accession>A0A679I7R5</accession>
<dbReference type="InterPro" id="IPR052932">
    <property type="entry name" value="OprB_Porin"/>
</dbReference>
<dbReference type="Pfam" id="PF04966">
    <property type="entry name" value="OprB"/>
    <property type="match status" value="1"/>
</dbReference>
<dbReference type="GO" id="GO:0008643">
    <property type="term" value="P:carbohydrate transport"/>
    <property type="evidence" value="ECO:0007669"/>
    <property type="project" value="InterPro"/>
</dbReference>
<comment type="similarity">
    <text evidence="1 2">Belongs to the OprB family.</text>
</comment>
<gene>
    <name evidence="3" type="ORF">ICHIAU1_01480</name>
</gene>
<protein>
    <submittedName>
        <fullName evidence="3">Porin</fullName>
    </submittedName>
</protein>
<dbReference type="PANTHER" id="PTHR37944:SF1">
    <property type="entry name" value="PORIN B"/>
    <property type="match status" value="1"/>
</dbReference>
<organism evidence="3 4">
    <name type="scientific">Fluviibacter phosphoraccumulans</name>
    <dbReference type="NCBI Taxonomy" id="1751046"/>
    <lineage>
        <taxon>Bacteria</taxon>
        <taxon>Pseudomonadati</taxon>
        <taxon>Pseudomonadota</taxon>
        <taxon>Betaproteobacteria</taxon>
        <taxon>Rhodocyclales</taxon>
        <taxon>Fluviibacteraceae</taxon>
        <taxon>Fluviibacter</taxon>
    </lineage>
</organism>
<evidence type="ECO:0000256" key="1">
    <source>
        <dbReference type="ARBA" id="ARBA00008769"/>
    </source>
</evidence>
<evidence type="ECO:0000313" key="3">
    <source>
        <dbReference type="EMBL" id="BBU67865.1"/>
    </source>
</evidence>
<dbReference type="EMBL" id="AP022345">
    <property type="protein sequence ID" value="BBU67865.1"/>
    <property type="molecule type" value="Genomic_DNA"/>
</dbReference>
<reference evidence="4" key="1">
    <citation type="submission" date="2020-01" db="EMBL/GenBank/DDBJ databases">
        <title>Phosphoaccumulans saitamaens gen. nov., sp. nov., a polyphosphate accumulating bacterium isolated from surface river water.</title>
        <authorList>
            <person name="Watanabe K."/>
            <person name="Suda W."/>
        </authorList>
    </citation>
    <scope>NUCLEOTIDE SEQUENCE [LARGE SCALE GENOMIC DNA]</scope>
    <source>
        <strain evidence="4">ICHIAU1</strain>
    </source>
</reference>
<sequence length="452" mass="49076">MSLSLESSVGFAQTVSAASLPRTAPEESKPDTPDLWNKNTLLGDWGGLRPLLDNYGITFTLNQTSDYVGNTQGGMRQGFIYDGLLNLDVDVDLSKSLGWRGGRFHISGYGIQGQDLSTNYIGNMMTATNVESQPSIAKLGEIWLEQRLLDARIGIRGGLLEADRYYMISPTAGVFINSTFGFPDAWEVTMPGGGPGYPNATPGALLTFQPTAAWTLTASIMNGSPIGPNTSSTRYGTEFPVGDGVLSWAETAFTPHLQLGTKTLPGTYKVGGWYNSARVDNVTLVESGRTFTNPINQNYRGQYALYGLLDQALWRESDTENQGLNSFFRVTYNPQQNRNLVTWYFDTGLAYTGLFDGRPEDVIGLGFAWAKITPYLSGPIAAENTVAGTQTPMPTAESLIELTYQAPISPWLSLQPFFQYAMSPAGKAPMPSNPNQAIPNATIVGVRANISF</sequence>
<dbReference type="InterPro" id="IPR007049">
    <property type="entry name" value="Carb-sel_porin_OprB"/>
</dbReference>
<proteinExistence type="inferred from homology"/>
<dbReference type="GO" id="GO:0015288">
    <property type="term" value="F:porin activity"/>
    <property type="evidence" value="ECO:0007669"/>
    <property type="project" value="InterPro"/>
</dbReference>
<name>A0A679I7R5_9RHOO</name>
<keyword evidence="4" id="KW-1185">Reference proteome</keyword>
<dbReference type="Proteomes" id="UP000463961">
    <property type="component" value="Chromosome"/>
</dbReference>
<evidence type="ECO:0000256" key="2">
    <source>
        <dbReference type="RuleBase" id="RU363072"/>
    </source>
</evidence>
<dbReference type="PANTHER" id="PTHR37944">
    <property type="entry name" value="PORIN B"/>
    <property type="match status" value="1"/>
</dbReference>